<dbReference type="EMBL" id="JYDI01000308">
    <property type="protein sequence ID" value="KRY46087.1"/>
    <property type="molecule type" value="Genomic_DNA"/>
</dbReference>
<gene>
    <name evidence="1" type="ORF">T03_237</name>
</gene>
<keyword evidence="2" id="KW-1185">Reference proteome</keyword>
<comment type="caution">
    <text evidence="1">The sequence shown here is derived from an EMBL/GenBank/DDBJ whole genome shotgun (WGS) entry which is preliminary data.</text>
</comment>
<name>A0A0V1CA37_TRIBR</name>
<dbReference type="AlphaFoldDB" id="A0A0V1CA37"/>
<sequence>MISFPKQLKIFDFSKKQGYSLCCFCDFRNGFWKVPMQTNRYLLSKLLLNFACAYVNTQESSDIDTLQKQRQYA</sequence>
<organism evidence="1 2">
    <name type="scientific">Trichinella britovi</name>
    <name type="common">Parasitic roundworm</name>
    <dbReference type="NCBI Taxonomy" id="45882"/>
    <lineage>
        <taxon>Eukaryota</taxon>
        <taxon>Metazoa</taxon>
        <taxon>Ecdysozoa</taxon>
        <taxon>Nematoda</taxon>
        <taxon>Enoplea</taxon>
        <taxon>Dorylaimia</taxon>
        <taxon>Trichinellida</taxon>
        <taxon>Trichinellidae</taxon>
        <taxon>Trichinella</taxon>
    </lineage>
</organism>
<evidence type="ECO:0000313" key="2">
    <source>
        <dbReference type="Proteomes" id="UP000054653"/>
    </source>
</evidence>
<protein>
    <submittedName>
        <fullName evidence="1">Uncharacterized protein</fullName>
    </submittedName>
</protein>
<dbReference type="Proteomes" id="UP000054653">
    <property type="component" value="Unassembled WGS sequence"/>
</dbReference>
<evidence type="ECO:0000313" key="1">
    <source>
        <dbReference type="EMBL" id="KRY46087.1"/>
    </source>
</evidence>
<accession>A0A0V1CA37</accession>
<reference evidence="1 2" key="1">
    <citation type="submission" date="2015-01" db="EMBL/GenBank/DDBJ databases">
        <title>Evolution of Trichinella species and genotypes.</title>
        <authorList>
            <person name="Korhonen P.K."/>
            <person name="Edoardo P."/>
            <person name="Giuseppe L.R."/>
            <person name="Gasser R.B."/>
        </authorList>
    </citation>
    <scope>NUCLEOTIDE SEQUENCE [LARGE SCALE GENOMIC DNA]</scope>
    <source>
        <strain evidence="1">ISS120</strain>
    </source>
</reference>
<proteinExistence type="predicted"/>